<keyword evidence="2" id="KW-1185">Reference proteome</keyword>
<comment type="caution">
    <text evidence="1">The sequence shown here is derived from an EMBL/GenBank/DDBJ whole genome shotgun (WGS) entry which is preliminary data.</text>
</comment>
<dbReference type="GO" id="GO:0042773">
    <property type="term" value="P:ATP synthesis coupled electron transport"/>
    <property type="evidence" value="ECO:0007669"/>
    <property type="project" value="InterPro"/>
</dbReference>
<dbReference type="GO" id="GO:0005743">
    <property type="term" value="C:mitochondrial inner membrane"/>
    <property type="evidence" value="ECO:0007669"/>
    <property type="project" value="InterPro"/>
</dbReference>
<name>A0A9C7UQC5_9RHOD</name>
<dbReference type="Pfam" id="PF07347">
    <property type="entry name" value="CI-B14_5a"/>
    <property type="match status" value="1"/>
</dbReference>
<organism evidence="1 2">
    <name type="scientific">Galdieria partita</name>
    <dbReference type="NCBI Taxonomy" id="83374"/>
    <lineage>
        <taxon>Eukaryota</taxon>
        <taxon>Rhodophyta</taxon>
        <taxon>Bangiophyceae</taxon>
        <taxon>Galdieriales</taxon>
        <taxon>Galdieriaceae</taxon>
        <taxon>Galdieria</taxon>
    </lineage>
</organism>
<dbReference type="InterPro" id="IPR009947">
    <property type="entry name" value="NDUA7"/>
</dbReference>
<gene>
    <name evidence="1" type="ORF">GpartN1_g3544.t1</name>
</gene>
<dbReference type="AlphaFoldDB" id="A0A9C7UQC5"/>
<accession>A0A9C7UQC5</accession>
<reference evidence="1" key="2">
    <citation type="submission" date="2022-01" db="EMBL/GenBank/DDBJ databases">
        <authorList>
            <person name="Hirooka S."/>
            <person name="Miyagishima S.Y."/>
        </authorList>
    </citation>
    <scope>NUCLEOTIDE SEQUENCE</scope>
    <source>
        <strain evidence="1">NBRC 102759</strain>
    </source>
</reference>
<evidence type="ECO:0000313" key="1">
    <source>
        <dbReference type="EMBL" id="GJQ11753.1"/>
    </source>
</evidence>
<dbReference type="OrthoDB" id="10443809at2759"/>
<sequence>MSFKSSSALVQSITFKRSLSIKAIVQDIIYRVRTGKIFRPDLPDYVQRFSEAKNPRFHTQLLENAKPLVPQGPYKQVFDIQYYSRDARRKIQREQVEPVKVLDPSAESLPPVPGRAKVYIDRGLVPNRGNPEQATEY</sequence>
<proteinExistence type="predicted"/>
<protein>
    <recommendedName>
        <fullName evidence="3">NADH dehydrogenase [ubiquinone] 1 alpha subcomplex subunit 7</fullName>
    </recommendedName>
</protein>
<evidence type="ECO:0000313" key="2">
    <source>
        <dbReference type="Proteomes" id="UP001061958"/>
    </source>
</evidence>
<dbReference type="EMBL" id="BQMJ01000027">
    <property type="protein sequence ID" value="GJQ11753.1"/>
    <property type="molecule type" value="Genomic_DNA"/>
</dbReference>
<dbReference type="Proteomes" id="UP001061958">
    <property type="component" value="Unassembled WGS sequence"/>
</dbReference>
<reference evidence="1" key="1">
    <citation type="journal article" date="2022" name="Proc. Natl. Acad. Sci. U.S.A.">
        <title>Life cycle and functional genomics of the unicellular red alga Galdieria for elucidating algal and plant evolution and industrial use.</title>
        <authorList>
            <person name="Hirooka S."/>
            <person name="Itabashi T."/>
            <person name="Ichinose T.M."/>
            <person name="Onuma R."/>
            <person name="Fujiwara T."/>
            <person name="Yamashita S."/>
            <person name="Jong L.W."/>
            <person name="Tomita R."/>
            <person name="Iwane A.H."/>
            <person name="Miyagishima S.Y."/>
        </authorList>
    </citation>
    <scope>NUCLEOTIDE SEQUENCE</scope>
    <source>
        <strain evidence="1">NBRC 102759</strain>
    </source>
</reference>
<evidence type="ECO:0008006" key="3">
    <source>
        <dbReference type="Google" id="ProtNLM"/>
    </source>
</evidence>